<gene>
    <name evidence="11" type="ORF">B4U80_03411</name>
</gene>
<dbReference type="VEuPathDB" id="VectorBase:LDEU009083"/>
<dbReference type="PROSITE" id="PS01175">
    <property type="entry name" value="RIBONUCLEASE_II"/>
    <property type="match status" value="1"/>
</dbReference>
<dbReference type="Gene3D" id="2.40.50.140">
    <property type="entry name" value="Nucleic acid-binding proteins"/>
    <property type="match status" value="1"/>
</dbReference>
<evidence type="ECO:0000256" key="6">
    <source>
        <dbReference type="ARBA" id="ARBA00022839"/>
    </source>
</evidence>
<dbReference type="OrthoDB" id="372421at2759"/>
<evidence type="ECO:0000313" key="11">
    <source>
        <dbReference type="EMBL" id="RWS22957.1"/>
    </source>
</evidence>
<reference evidence="11 12" key="1">
    <citation type="journal article" date="2018" name="Gigascience">
        <title>Genomes of trombidid mites reveal novel predicted allergens and laterally-transferred genes associated with secondary metabolism.</title>
        <authorList>
            <person name="Dong X."/>
            <person name="Chaisiri K."/>
            <person name="Xia D."/>
            <person name="Armstrong S.D."/>
            <person name="Fang Y."/>
            <person name="Donnelly M.J."/>
            <person name="Kadowaki T."/>
            <person name="McGarry J.W."/>
            <person name="Darby A.C."/>
            <person name="Makepeace B.L."/>
        </authorList>
    </citation>
    <scope>NUCLEOTIDE SEQUENCE [LARGE SCALE GENOMIC DNA]</scope>
    <source>
        <strain evidence="11">UoL-UT</strain>
    </source>
</reference>
<dbReference type="GO" id="GO:0010587">
    <property type="term" value="P:miRNA catabolic process"/>
    <property type="evidence" value="ECO:0007669"/>
    <property type="project" value="TreeGrafter"/>
</dbReference>
<evidence type="ECO:0000256" key="9">
    <source>
        <dbReference type="SAM" id="MobiDB-lite"/>
    </source>
</evidence>
<dbReference type="STRING" id="299467.A0A443S5Z6"/>
<evidence type="ECO:0000256" key="8">
    <source>
        <dbReference type="ARBA" id="ARBA00022884"/>
    </source>
</evidence>
<dbReference type="GO" id="GO:0000932">
    <property type="term" value="C:P-body"/>
    <property type="evidence" value="ECO:0007669"/>
    <property type="project" value="TreeGrafter"/>
</dbReference>
<feature type="non-terminal residue" evidence="11">
    <location>
        <position position="1"/>
    </location>
</feature>
<dbReference type="Proteomes" id="UP000288716">
    <property type="component" value="Unassembled WGS sequence"/>
</dbReference>
<dbReference type="AlphaFoldDB" id="A0A443S5Z6"/>
<dbReference type="InterPro" id="IPR050180">
    <property type="entry name" value="RNR_Ribonuclease"/>
</dbReference>
<keyword evidence="12" id="KW-1185">Reference proteome</keyword>
<dbReference type="InterPro" id="IPR041505">
    <property type="entry name" value="Dis3_CSD2"/>
</dbReference>
<evidence type="ECO:0000256" key="3">
    <source>
        <dbReference type="ARBA" id="ARBA00022722"/>
    </source>
</evidence>
<dbReference type="EMBL" id="NCKV01007474">
    <property type="protein sequence ID" value="RWS22957.1"/>
    <property type="molecule type" value="Genomic_DNA"/>
</dbReference>
<protein>
    <submittedName>
        <fullName evidence="11">DIS3-like exonuclease 2</fullName>
    </submittedName>
</protein>
<name>A0A443S5Z6_9ACAR</name>
<evidence type="ECO:0000256" key="7">
    <source>
        <dbReference type="ARBA" id="ARBA00022842"/>
    </source>
</evidence>
<feature type="compositionally biased region" description="Basic residues" evidence="9">
    <location>
        <begin position="13"/>
        <end position="24"/>
    </location>
</feature>
<evidence type="ECO:0000256" key="4">
    <source>
        <dbReference type="ARBA" id="ARBA00022723"/>
    </source>
</evidence>
<keyword evidence="2" id="KW-0963">Cytoplasm</keyword>
<keyword evidence="7" id="KW-0460">Magnesium</keyword>
<dbReference type="GO" id="GO:0000175">
    <property type="term" value="F:3'-5'-RNA exonuclease activity"/>
    <property type="evidence" value="ECO:0007669"/>
    <property type="project" value="UniProtKB-ARBA"/>
</dbReference>
<evidence type="ECO:0000259" key="10">
    <source>
        <dbReference type="SMART" id="SM00955"/>
    </source>
</evidence>
<evidence type="ECO:0000256" key="5">
    <source>
        <dbReference type="ARBA" id="ARBA00022801"/>
    </source>
</evidence>
<dbReference type="GO" id="GO:0006402">
    <property type="term" value="P:mRNA catabolic process"/>
    <property type="evidence" value="ECO:0007669"/>
    <property type="project" value="TreeGrafter"/>
</dbReference>
<dbReference type="PANTHER" id="PTHR23355:SF9">
    <property type="entry name" value="DIS3-LIKE EXONUCLEASE 2"/>
    <property type="match status" value="1"/>
</dbReference>
<dbReference type="InterPro" id="IPR041093">
    <property type="entry name" value="Dis3l2-like_C"/>
</dbReference>
<keyword evidence="4" id="KW-0479">Metal-binding</keyword>
<evidence type="ECO:0000256" key="1">
    <source>
        <dbReference type="ARBA" id="ARBA00004496"/>
    </source>
</evidence>
<dbReference type="InterPro" id="IPR001900">
    <property type="entry name" value="RNase_II/R"/>
</dbReference>
<comment type="subcellular location">
    <subcellularLocation>
        <location evidence="1">Cytoplasm</location>
    </subcellularLocation>
</comment>
<feature type="domain" description="RNB" evidence="10">
    <location>
        <begin position="211"/>
        <end position="564"/>
    </location>
</feature>
<dbReference type="GO" id="GO:0008266">
    <property type="term" value="F:poly(U) RNA binding"/>
    <property type="evidence" value="ECO:0007669"/>
    <property type="project" value="UniProtKB-ARBA"/>
</dbReference>
<feature type="region of interest" description="Disordered" evidence="9">
    <location>
        <begin position="9"/>
        <end position="31"/>
    </location>
</feature>
<accession>A0A443S5Z6</accession>
<dbReference type="FunFam" id="2.40.50.700:FF:000003">
    <property type="entry name" value="DIS3-like exonuclease 2"/>
    <property type="match status" value="1"/>
</dbReference>
<dbReference type="Pfam" id="PF17877">
    <property type="entry name" value="Dis3l2_C_term"/>
    <property type="match status" value="1"/>
</dbReference>
<keyword evidence="3" id="KW-0540">Nuclease</keyword>
<proteinExistence type="predicted"/>
<sequence>ETTIVTSIANVSKNRKNKKKKKQKKAEEFKSDKTKIFHHKTKKTYGLPDFILSLSVNDVMKLPFWTDCIQKTGKVVYIFERNHPRVAGGKLKLTADRNVNYALFSPNDSKIPRMLIDMKQCPPDFFVHPEHYSQTLFLAKLEDWSETSMFPKGTLLKSLGNVGQIEAESEIILIENQIDDSEHDAKSCQQFTNLLNVNNEFEIPQKERDTRRSFEADCVFTIDPSTARDLDDALSVTELTDKAHNGRTLYEVGVHIADVSYFLLSGSDCDLIARQRTTSVYLVQKVIPMLPRILCEKLCSLNPGEAKLTFSVIWKMDCEGNIYEERVERTIIKSCVKLSYELAQDMIDNPEKQWSQDSLPTIYGNWNPSVISNRVNILMAIARHLRKRRFDSGALNIDAAKLSFVLDPESGLPIGFTPESRRESNFLVEELMLAANMAVAHKVYEAFPNLAFLRRHAPPDAKLLREFQEFCENTNLRVDVSTPEKLKSTVSKLVSESNMHSKVISYYFLRSLTMAVYFCSGMCASKEIFQHYALNVPLYTHFTSPIRRYADVIVHRLLAASLNYTEELKEDERDLHRLAKRCNDNKMAAANASEQSSKLFTNLYLKQVGSVIEIGVVSQVLDHAFDVMLPKFGQMSRVFIETLDLKSFQYRSQGKLHQLELIWNNVDESESLQIIRAFSTVSVRITVSENDIWKWNVTLLPNKQEEAH</sequence>
<dbReference type="InterPro" id="IPR012340">
    <property type="entry name" value="NA-bd_OB-fold"/>
</dbReference>
<dbReference type="SUPFAM" id="SSF50249">
    <property type="entry name" value="Nucleic acid-binding proteins"/>
    <property type="match status" value="2"/>
</dbReference>
<dbReference type="InterPro" id="IPR022966">
    <property type="entry name" value="RNase_II/R_CS"/>
</dbReference>
<dbReference type="SMART" id="SM00955">
    <property type="entry name" value="RNB"/>
    <property type="match status" value="1"/>
</dbReference>
<organism evidence="11 12">
    <name type="scientific">Leptotrombidium deliense</name>
    <dbReference type="NCBI Taxonomy" id="299467"/>
    <lineage>
        <taxon>Eukaryota</taxon>
        <taxon>Metazoa</taxon>
        <taxon>Ecdysozoa</taxon>
        <taxon>Arthropoda</taxon>
        <taxon>Chelicerata</taxon>
        <taxon>Arachnida</taxon>
        <taxon>Acari</taxon>
        <taxon>Acariformes</taxon>
        <taxon>Trombidiformes</taxon>
        <taxon>Prostigmata</taxon>
        <taxon>Anystina</taxon>
        <taxon>Parasitengona</taxon>
        <taxon>Trombiculoidea</taxon>
        <taxon>Trombiculidae</taxon>
        <taxon>Leptotrombidium</taxon>
    </lineage>
</organism>
<keyword evidence="5" id="KW-0378">Hydrolase</keyword>
<keyword evidence="6 11" id="KW-0269">Exonuclease</keyword>
<dbReference type="Gene3D" id="2.40.50.700">
    <property type="match status" value="1"/>
</dbReference>
<dbReference type="Pfam" id="PF17849">
    <property type="entry name" value="OB_Dis3"/>
    <property type="match status" value="1"/>
</dbReference>
<dbReference type="PANTHER" id="PTHR23355">
    <property type="entry name" value="RIBONUCLEASE"/>
    <property type="match status" value="1"/>
</dbReference>
<dbReference type="Pfam" id="PF00773">
    <property type="entry name" value="RNB"/>
    <property type="match status" value="1"/>
</dbReference>
<evidence type="ECO:0000256" key="2">
    <source>
        <dbReference type="ARBA" id="ARBA00022490"/>
    </source>
</evidence>
<evidence type="ECO:0000313" key="12">
    <source>
        <dbReference type="Proteomes" id="UP000288716"/>
    </source>
</evidence>
<comment type="caution">
    <text evidence="11">The sequence shown here is derived from an EMBL/GenBank/DDBJ whole genome shotgun (WGS) entry which is preliminary data.</text>
</comment>
<keyword evidence="8" id="KW-0694">RNA-binding</keyword>
<dbReference type="GO" id="GO:0046872">
    <property type="term" value="F:metal ion binding"/>
    <property type="evidence" value="ECO:0007669"/>
    <property type="project" value="UniProtKB-KW"/>
</dbReference>